<dbReference type="EMBL" id="MN586040">
    <property type="protein sequence ID" value="QGJ94881.1"/>
    <property type="molecule type" value="Genomic_DNA"/>
</dbReference>
<reference evidence="1 2" key="1">
    <citation type="submission" date="2019-10" db="EMBL/GenBank/DDBJ databases">
        <authorList>
            <person name="Garlena R.A."/>
            <person name="Russell D.A."/>
            <person name="Pope W.H."/>
            <person name="Jacobs-Sera D."/>
            <person name="Hatfull G.F."/>
        </authorList>
    </citation>
    <scope>NUCLEOTIDE SEQUENCE [LARGE SCALE GENOMIC DNA]</scope>
</reference>
<keyword evidence="2" id="KW-1185">Reference proteome</keyword>
<sequence length="638" mass="66761">MARVTITDYVFEPSTRRVTLNGVGTVSIPQILSIRNQTTGQLYYLKSDYRTLRLEGNTLILPSGTVGLAASASDRLEIAYETSVPSDPGSGGGLSQTEVETIAQNAAAAAVATAAPLVDSRVPAANLPPLFRTTDAQPFAADSIWNTPIGDGCAFEASSAPATASFLAATPAINDGTTYGFTNNVARPTDPICTATMISNGKVFTFRCPYDPVISPGTDLSMRVIDGWQAIDLWKTTKTGLYTFTAEFITVTDLRGTGRNTGTRAARFPSAGGLIRAHELGKCYIPHALCISIPASSLKLGFVWPAAAEDSQTNLTYSGQVPMGSFFAIPASVDLSTLGLSPEGLALAECLQKYGMYVGDQSGSAAISVDGEATVAMPSALERLRTDWTTKLFGQLRRVTNVGTVAGGPGARRAPAAGPVAVRSDPQDVTFDILVSRLRATNGIMLTSHDGGTDVSPVVSTNASLGGKSLSWMNWPAQYQTLDGAIRRIASPDGATRILTVNPGVRDVRVGVTVVSMHSSGFAYLVAAGTGSTDGFRLAVTSGGSCHLQKIVSGGSGAIQISPSLPNGSVAAGKRVELMIYGPYVAAIIDGEVALEASDTQNITGTQTGIYFPSDTNIAWRRFTVHSVPRVFRKPTAA</sequence>
<dbReference type="GeneID" id="64766727"/>
<protein>
    <submittedName>
        <fullName evidence="1">Glycosylhydrolase</fullName>
    </submittedName>
</protein>
<dbReference type="RefSeq" id="YP_010059494.1">
    <property type="nucleotide sequence ID" value="NC_054726.1"/>
</dbReference>
<dbReference type="Proteomes" id="UP000423065">
    <property type="component" value="Segment"/>
</dbReference>
<evidence type="ECO:0000313" key="1">
    <source>
        <dbReference type="EMBL" id="QGJ94881.1"/>
    </source>
</evidence>
<dbReference type="KEGG" id="vg:64766727"/>
<gene>
    <name evidence="1" type="primary">18</name>
    <name evidence="1" type="ORF">SEA_STORMAGEDDON_18</name>
</gene>
<accession>A0A649VRK2</accession>
<evidence type="ECO:0000313" key="2">
    <source>
        <dbReference type="Proteomes" id="UP000423065"/>
    </source>
</evidence>
<proteinExistence type="predicted"/>
<organism evidence="1 2">
    <name type="scientific">Gordonia phage Stormageddon</name>
    <dbReference type="NCBI Taxonomy" id="2656541"/>
    <lineage>
        <taxon>Viruses</taxon>
        <taxon>Duplodnaviria</taxon>
        <taxon>Heunggongvirae</taxon>
        <taxon>Uroviricota</taxon>
        <taxon>Caudoviricetes</taxon>
        <taxon>Stormageddonvirus</taxon>
        <taxon>Stormageddonvirus Stormageddon</taxon>
    </lineage>
</organism>
<name>A0A649VRK2_9CAUD</name>